<feature type="compositionally biased region" description="Low complexity" evidence="3">
    <location>
        <begin position="342"/>
        <end position="353"/>
    </location>
</feature>
<dbReference type="PANTHER" id="PTHR48027">
    <property type="entry name" value="HETEROGENEOUS NUCLEAR RIBONUCLEOPROTEIN 87F-RELATED"/>
    <property type="match status" value="1"/>
</dbReference>
<dbReference type="RefSeq" id="XP_024512316.1">
    <property type="nucleotide sequence ID" value="XM_024656509.1"/>
</dbReference>
<organism evidence="5 6">
    <name type="scientific">Cryptococcus deneoformans (strain JEC21 / ATCC MYA-565)</name>
    <name type="common">Cryptococcus neoformans var. neoformans serotype D</name>
    <dbReference type="NCBI Taxonomy" id="214684"/>
    <lineage>
        <taxon>Eukaryota</taxon>
        <taxon>Fungi</taxon>
        <taxon>Dikarya</taxon>
        <taxon>Basidiomycota</taxon>
        <taxon>Agaricomycotina</taxon>
        <taxon>Tremellomycetes</taxon>
        <taxon>Tremellales</taxon>
        <taxon>Cryptococcaceae</taxon>
        <taxon>Cryptococcus</taxon>
        <taxon>Cryptococcus neoformans species complex</taxon>
    </lineage>
</organism>
<dbReference type="InterPro" id="IPR012677">
    <property type="entry name" value="Nucleotide-bd_a/b_plait_sf"/>
</dbReference>
<dbReference type="OrthoDB" id="6159137at2759"/>
<dbReference type="SUPFAM" id="SSF54928">
    <property type="entry name" value="RNA-binding domain, RBD"/>
    <property type="match status" value="1"/>
</dbReference>
<dbReference type="GO" id="GO:0008266">
    <property type="term" value="F:poly(U) RNA binding"/>
    <property type="evidence" value="ECO:0000318"/>
    <property type="project" value="GO_Central"/>
</dbReference>
<dbReference type="FunFam" id="3.30.70.330:FF:000891">
    <property type="entry name" value="Unplaced genomic scaffold supercont1.1, whole genome shotgun sequence"/>
    <property type="match status" value="1"/>
</dbReference>
<evidence type="ECO:0000259" key="4">
    <source>
        <dbReference type="PROSITE" id="PS50102"/>
    </source>
</evidence>
<dbReference type="Pfam" id="PF00076">
    <property type="entry name" value="RRM_1"/>
    <property type="match status" value="1"/>
</dbReference>
<proteinExistence type="predicted"/>
<dbReference type="GO" id="GO:0008143">
    <property type="term" value="F:poly(A) binding"/>
    <property type="evidence" value="ECO:0000318"/>
    <property type="project" value="GO_Central"/>
</dbReference>
<evidence type="ECO:0000256" key="2">
    <source>
        <dbReference type="PROSITE-ProRule" id="PRU00176"/>
    </source>
</evidence>
<evidence type="ECO:0000313" key="6">
    <source>
        <dbReference type="Proteomes" id="UP000002149"/>
    </source>
</evidence>
<dbReference type="InterPro" id="IPR052462">
    <property type="entry name" value="SLIRP/GR-RBP-like"/>
</dbReference>
<dbReference type="InterPro" id="IPR000504">
    <property type="entry name" value="RRM_dom"/>
</dbReference>
<evidence type="ECO:0000313" key="5">
    <source>
        <dbReference type="EMBL" id="AAW42012.2"/>
    </source>
</evidence>
<dbReference type="VEuPathDB" id="FungiDB:CNB02310"/>
<dbReference type="HOGENOM" id="CLU_616792_0_0_1"/>
<sequence length="862" mass="95988">MNQSSYGYLLDQPSPKNQPLELHFPSITHPPHTTDGSAHIPKPHPHLISPVIYINSYPQDLPNSLLLDCLEGCPVKITLPPVVLPDVRLMPDAYYDWMPRSGTLEFNSLADAEKALAIINSHSMLAPRGVWVSPSPPDQPISFPKSVIAERLIRPSKFSSLTQKATQSLPKFAPTPSELYDAIRPWGSLKSVSTWLAGVAPANPTIPDWFAKVEFWYADEAQRFETEFGQTSSLIKGWQVVIWGNTPIPYSDSVLPCFAALAQPPPVISANIFASDSSSLATAFFPVPFSEISHSSFPPIAVPQPLISQPFFPPTPSSISGSPPWATHNPFAYKPRNPPTAPRMMRSRSSPTRLNNNGPDLPLNIGPRRWSLTMGETPDGVFQPTGLVSDDGKIIQHGPGQHIRPAPAFGPGSQSASGLVDYSNIFIKNLDSDINSFYLEETFSQFGRVISARVMRDDHQRSRGYGFVSFYTPEEAACAVKAMNGTQFGRQVLSVTLHEPRKLRPEKIAERVAQGLIHRQAVPPHVARRSSNPVKSRRSFREISIFDRSNDSDPSDDIRLLSPESRKAVLEKRLIARVRVYAKKRSVSEEMIQPIVNSLLPSDLALIPLLHNHTQLDNRIAETLSSIQEVPEVPAAAQRPTESDIDDLRVQIEKIDSDDADNVMRVFMDILKAEDWERGLGNKAEVAIKYGDAKRLLLKERNERQKESSEDISDKDAMTGDPIFETGLSDEQDPTIIPLETITVPLLASLSAKKIIWNLSSSYGSDILLKLGLKAPSDQERNSLLAWRAKIMNKGNVVMRGEMVRMLERHAVVDGLKRSQRIKTLREFVNAEDDDESLCELVLYPALFHAKLECFLSSREFR</sequence>
<dbReference type="GO" id="GO:0005634">
    <property type="term" value="C:nucleus"/>
    <property type="evidence" value="ECO:0000318"/>
    <property type="project" value="GO_Central"/>
</dbReference>
<dbReference type="eggNOG" id="KOG0123">
    <property type="taxonomic scope" value="Eukaryota"/>
</dbReference>
<protein>
    <recommendedName>
        <fullName evidence="4">RRM domain-containing protein</fullName>
    </recommendedName>
</protein>
<feature type="domain" description="RRM" evidence="4">
    <location>
        <begin position="423"/>
        <end position="500"/>
    </location>
</feature>
<dbReference type="SMART" id="SM00360">
    <property type="entry name" value="RRM"/>
    <property type="match status" value="1"/>
</dbReference>
<dbReference type="GO" id="GO:0005829">
    <property type="term" value="C:cytosol"/>
    <property type="evidence" value="ECO:0000318"/>
    <property type="project" value="GO_Central"/>
</dbReference>
<dbReference type="GeneID" id="3255883"/>
<dbReference type="InterPro" id="IPR035979">
    <property type="entry name" value="RBD_domain_sf"/>
</dbReference>
<dbReference type="PROSITE" id="PS50102">
    <property type="entry name" value="RRM"/>
    <property type="match status" value="1"/>
</dbReference>
<dbReference type="InParanoid" id="Q5KMB1"/>
<evidence type="ECO:0000256" key="1">
    <source>
        <dbReference type="ARBA" id="ARBA00022884"/>
    </source>
</evidence>
<feature type="compositionally biased region" description="Basic and acidic residues" evidence="3">
    <location>
        <begin position="701"/>
        <end position="718"/>
    </location>
</feature>
<keyword evidence="1 2" id="KW-0694">RNA-binding</keyword>
<accession>Q5KMB1</accession>
<dbReference type="KEGG" id="cne:CNB02310"/>
<dbReference type="GO" id="GO:1990904">
    <property type="term" value="C:ribonucleoprotein complex"/>
    <property type="evidence" value="ECO:0000318"/>
    <property type="project" value="GO_Central"/>
</dbReference>
<name>Q5KMB1_CRYD1</name>
<dbReference type="EMBL" id="AE017342">
    <property type="protein sequence ID" value="AAW42012.2"/>
    <property type="molecule type" value="Genomic_DNA"/>
</dbReference>
<dbReference type="GO" id="GO:0003730">
    <property type="term" value="F:mRNA 3'-UTR binding"/>
    <property type="evidence" value="ECO:0000318"/>
    <property type="project" value="GO_Central"/>
</dbReference>
<gene>
    <name evidence="5" type="ordered locus">CNB02310</name>
</gene>
<reference evidence="5 6" key="1">
    <citation type="journal article" date="2005" name="Science">
        <title>The genome of the basidiomycetous yeast and human pathogen Cryptococcus neoformans.</title>
        <authorList>
            <person name="Loftus B.J."/>
            <person name="Fung E."/>
            <person name="Roncaglia P."/>
            <person name="Rowley D."/>
            <person name="Amedeo P."/>
            <person name="Bruno D."/>
            <person name="Vamathevan J."/>
            <person name="Miranda M."/>
            <person name="Anderson I.J."/>
            <person name="Fraser J.A."/>
            <person name="Allen J.E."/>
            <person name="Bosdet I.E."/>
            <person name="Brent M.R."/>
            <person name="Chiu R."/>
            <person name="Doering T.L."/>
            <person name="Donlin M.J."/>
            <person name="D'Souza C.A."/>
            <person name="Fox D.S."/>
            <person name="Grinberg V."/>
            <person name="Fu J."/>
            <person name="Fukushima M."/>
            <person name="Haas B.J."/>
            <person name="Huang J.C."/>
            <person name="Janbon G."/>
            <person name="Jones S.J."/>
            <person name="Koo H.L."/>
            <person name="Krzywinski M.I."/>
            <person name="Kwon-Chung J.K."/>
            <person name="Lengeler K.B."/>
            <person name="Maiti R."/>
            <person name="Marra M.A."/>
            <person name="Marra R.E."/>
            <person name="Mathewson C.A."/>
            <person name="Mitchell T.G."/>
            <person name="Pertea M."/>
            <person name="Riggs F.R."/>
            <person name="Salzberg S.L."/>
            <person name="Schein J.E."/>
            <person name="Shvartsbeyn A."/>
            <person name="Shin H."/>
            <person name="Shumway M."/>
            <person name="Specht C.A."/>
            <person name="Suh B.B."/>
            <person name="Tenney A."/>
            <person name="Utterback T.R."/>
            <person name="Wickes B.L."/>
            <person name="Wortman J.R."/>
            <person name="Wye N.H."/>
            <person name="Kronstad J.W."/>
            <person name="Lodge J.K."/>
            <person name="Heitman J."/>
            <person name="Davis R.W."/>
            <person name="Fraser C.M."/>
            <person name="Hyman R.W."/>
        </authorList>
    </citation>
    <scope>NUCLEOTIDE SEQUENCE [LARGE SCALE GENOMIC DNA]</scope>
    <source>
        <strain evidence="6">JEC21 / ATCC MYA-565</strain>
    </source>
</reference>
<dbReference type="GO" id="GO:0010494">
    <property type="term" value="C:cytoplasmic stress granule"/>
    <property type="evidence" value="ECO:0000318"/>
    <property type="project" value="GO_Central"/>
</dbReference>
<feature type="region of interest" description="Disordered" evidence="3">
    <location>
        <begin position="332"/>
        <end position="362"/>
    </location>
</feature>
<dbReference type="PaxDb" id="214684-Q5KMB1"/>
<dbReference type="STRING" id="214684.Q5KMB1"/>
<dbReference type="Proteomes" id="UP000002149">
    <property type="component" value="Chromosome 2"/>
</dbReference>
<feature type="region of interest" description="Disordered" evidence="3">
    <location>
        <begin position="701"/>
        <end position="730"/>
    </location>
</feature>
<dbReference type="Gene3D" id="3.30.70.330">
    <property type="match status" value="1"/>
</dbReference>
<evidence type="ECO:0000256" key="3">
    <source>
        <dbReference type="SAM" id="MobiDB-lite"/>
    </source>
</evidence>
<keyword evidence="6" id="KW-1185">Reference proteome</keyword>
<dbReference type="AlphaFoldDB" id="Q5KMB1"/>